<evidence type="ECO:0000256" key="1">
    <source>
        <dbReference type="SAM" id="MobiDB-lite"/>
    </source>
</evidence>
<evidence type="ECO:0000313" key="3">
    <source>
        <dbReference type="Proteomes" id="UP000614601"/>
    </source>
</evidence>
<dbReference type="EMBL" id="CAJFDH010000004">
    <property type="protein sequence ID" value="CAD5219244.1"/>
    <property type="molecule type" value="Genomic_DNA"/>
</dbReference>
<dbReference type="Proteomes" id="UP000614601">
    <property type="component" value="Unassembled WGS sequence"/>
</dbReference>
<reference evidence="2" key="1">
    <citation type="submission" date="2020-09" db="EMBL/GenBank/DDBJ databases">
        <authorList>
            <person name="Kikuchi T."/>
        </authorList>
    </citation>
    <scope>NUCLEOTIDE SEQUENCE</scope>
    <source>
        <strain evidence="2">SH1</strain>
    </source>
</reference>
<organism evidence="2 3">
    <name type="scientific">Bursaphelenchus okinawaensis</name>
    <dbReference type="NCBI Taxonomy" id="465554"/>
    <lineage>
        <taxon>Eukaryota</taxon>
        <taxon>Metazoa</taxon>
        <taxon>Ecdysozoa</taxon>
        <taxon>Nematoda</taxon>
        <taxon>Chromadorea</taxon>
        <taxon>Rhabditida</taxon>
        <taxon>Tylenchina</taxon>
        <taxon>Tylenchomorpha</taxon>
        <taxon>Aphelenchoidea</taxon>
        <taxon>Aphelenchoididae</taxon>
        <taxon>Bursaphelenchus</taxon>
    </lineage>
</organism>
<accession>A0A811KW55</accession>
<sequence length="67" mass="7790">MVRDVEKRRLRQMDPCGECKRNNGLEGLRRRKVESVDDENTEESQRLRKTKKQPPEANFERTGSGSG</sequence>
<dbReference type="EMBL" id="CAJFCW020000004">
    <property type="protein sequence ID" value="CAG9112402.1"/>
    <property type="molecule type" value="Genomic_DNA"/>
</dbReference>
<keyword evidence="3" id="KW-1185">Reference proteome</keyword>
<gene>
    <name evidence="2" type="ORF">BOKJ2_LOCUS8347</name>
</gene>
<feature type="region of interest" description="Disordered" evidence="1">
    <location>
        <begin position="30"/>
        <end position="67"/>
    </location>
</feature>
<evidence type="ECO:0000313" key="2">
    <source>
        <dbReference type="EMBL" id="CAD5219244.1"/>
    </source>
</evidence>
<proteinExistence type="predicted"/>
<dbReference type="Proteomes" id="UP000783686">
    <property type="component" value="Unassembled WGS sequence"/>
</dbReference>
<name>A0A811KW55_9BILA</name>
<protein>
    <submittedName>
        <fullName evidence="2">Uncharacterized protein</fullName>
    </submittedName>
</protein>
<comment type="caution">
    <text evidence="2">The sequence shown here is derived from an EMBL/GenBank/DDBJ whole genome shotgun (WGS) entry which is preliminary data.</text>
</comment>
<dbReference type="AlphaFoldDB" id="A0A811KW55"/>